<reference evidence="2 3" key="1">
    <citation type="submission" date="2017-10" db="EMBL/GenBank/DDBJ databases">
        <title>Genome announcement of Methylocella silvestris TVC from permafrost.</title>
        <authorList>
            <person name="Wang J."/>
            <person name="Geng K."/>
            <person name="Ul-Haque F."/>
            <person name="Crombie A.T."/>
            <person name="Street L.E."/>
            <person name="Wookey P.A."/>
            <person name="Murrell J.C."/>
            <person name="Pratscher J."/>
        </authorList>
    </citation>
    <scope>NUCLEOTIDE SEQUENCE [LARGE SCALE GENOMIC DNA]</scope>
    <source>
        <strain evidence="2 3">TVC</strain>
    </source>
</reference>
<keyword evidence="1" id="KW-0472">Membrane</keyword>
<dbReference type="AlphaFoldDB" id="A0A2J7TJP9"/>
<dbReference type="EMBL" id="PDZR01000003">
    <property type="protein sequence ID" value="PNG26993.1"/>
    <property type="molecule type" value="Genomic_DNA"/>
</dbReference>
<organism evidence="2 3">
    <name type="scientific">Methylocella silvestris</name>
    <dbReference type="NCBI Taxonomy" id="199596"/>
    <lineage>
        <taxon>Bacteria</taxon>
        <taxon>Pseudomonadati</taxon>
        <taxon>Pseudomonadota</taxon>
        <taxon>Alphaproteobacteria</taxon>
        <taxon>Hyphomicrobiales</taxon>
        <taxon>Beijerinckiaceae</taxon>
        <taxon>Methylocella</taxon>
    </lineage>
</organism>
<keyword evidence="1" id="KW-1133">Transmembrane helix</keyword>
<evidence type="ECO:0000313" key="2">
    <source>
        <dbReference type="EMBL" id="PNG26993.1"/>
    </source>
</evidence>
<dbReference type="OrthoDB" id="8449249at2"/>
<protein>
    <submittedName>
        <fullName evidence="2">Uncharacterized protein</fullName>
    </submittedName>
</protein>
<dbReference type="Proteomes" id="UP000236286">
    <property type="component" value="Unassembled WGS sequence"/>
</dbReference>
<accession>A0A2J7TJP9</accession>
<feature type="transmembrane region" description="Helical" evidence="1">
    <location>
        <begin position="113"/>
        <end position="134"/>
    </location>
</feature>
<sequence>MLSMILGAIQSIVSGIAGPLIGYLGKREDVSLDGFKTAAGIDAAAYQAHLNAEIEIARLRASANSWMGARIMVFAFGLPAALHWSAVFLDSTFRFGWAVPALPGQYAGAEMQIALSFFIVAPAMPIISATAAWLGRKGA</sequence>
<feature type="transmembrane region" description="Helical" evidence="1">
    <location>
        <begin position="71"/>
        <end position="93"/>
    </location>
</feature>
<name>A0A2J7TJP9_METSI</name>
<evidence type="ECO:0000313" key="3">
    <source>
        <dbReference type="Proteomes" id="UP000236286"/>
    </source>
</evidence>
<gene>
    <name evidence="2" type="ORF">CR492_04635</name>
</gene>
<evidence type="ECO:0000256" key="1">
    <source>
        <dbReference type="SAM" id="Phobius"/>
    </source>
</evidence>
<proteinExistence type="predicted"/>
<feature type="transmembrane region" description="Helical" evidence="1">
    <location>
        <begin position="6"/>
        <end position="25"/>
    </location>
</feature>
<dbReference type="RefSeq" id="WP_102842582.1">
    <property type="nucleotide sequence ID" value="NZ_PDZR01000003.1"/>
</dbReference>
<keyword evidence="1" id="KW-0812">Transmembrane</keyword>
<comment type="caution">
    <text evidence="2">The sequence shown here is derived from an EMBL/GenBank/DDBJ whole genome shotgun (WGS) entry which is preliminary data.</text>
</comment>